<dbReference type="AlphaFoldDB" id="A0A1I5EX76"/>
<dbReference type="GO" id="GO:0043531">
    <property type="term" value="F:ADP binding"/>
    <property type="evidence" value="ECO:0007669"/>
    <property type="project" value="InterPro"/>
</dbReference>
<keyword evidence="3" id="KW-1185">Reference proteome</keyword>
<dbReference type="Proteomes" id="UP000183413">
    <property type="component" value="Unassembled WGS sequence"/>
</dbReference>
<evidence type="ECO:0000313" key="3">
    <source>
        <dbReference type="Proteomes" id="UP000183413"/>
    </source>
</evidence>
<protein>
    <submittedName>
        <fullName evidence="2">Uncharacterized protein</fullName>
    </submittedName>
</protein>
<dbReference type="Gene3D" id="3.40.50.300">
    <property type="entry name" value="P-loop containing nucleotide triphosphate hydrolases"/>
    <property type="match status" value="1"/>
</dbReference>
<feature type="region of interest" description="Disordered" evidence="1">
    <location>
        <begin position="1"/>
        <end position="22"/>
    </location>
</feature>
<dbReference type="InParanoid" id="A0A1I5EX76"/>
<gene>
    <name evidence="2" type="ORF">SAMN04489713_104327</name>
</gene>
<accession>A0A1I5EX76</accession>
<evidence type="ECO:0000256" key="1">
    <source>
        <dbReference type="SAM" id="MobiDB-lite"/>
    </source>
</evidence>
<dbReference type="STRING" id="1993.SAMN04489713_104327"/>
<dbReference type="InterPro" id="IPR027417">
    <property type="entry name" value="P-loop_NTPase"/>
</dbReference>
<proteinExistence type="predicted"/>
<name>A0A1I5EX76_9ACTN</name>
<dbReference type="SUPFAM" id="SSF52540">
    <property type="entry name" value="P-loop containing nucleoside triphosphate hydrolases"/>
    <property type="match status" value="1"/>
</dbReference>
<organism evidence="2 3">
    <name type="scientific">Actinomadura madurae</name>
    <dbReference type="NCBI Taxonomy" id="1993"/>
    <lineage>
        <taxon>Bacteria</taxon>
        <taxon>Bacillati</taxon>
        <taxon>Actinomycetota</taxon>
        <taxon>Actinomycetes</taxon>
        <taxon>Streptosporangiales</taxon>
        <taxon>Thermomonosporaceae</taxon>
        <taxon>Actinomadura</taxon>
    </lineage>
</organism>
<sequence length="287" mass="31210">MALGPDGSSRTRRGGMPNLVGLPPSTRRFVGRTWELEWDGRGREDRHRNPWLVGSGPEFPDGLLFIDFGGHTSGASRLTAHEALGSLLGLLKVPSEEIPADTTGRANLYQSQMRGKSVLLILDNVRSSDQIRALLPAEPKCRAIVTSRERLNGLDEAVRIPVGVLPAAEAAQLFLSCVSEHAEGPETGTIARIVEFCGHLPLAIRIAAAHLRSIPGCTLEDFIHLFTAARSRLDVINDGDTHPIWRELDPPVALIGTDQFDPDRAPFTHGGPPSVLLWTRARVAAQR</sequence>
<reference evidence="2 3" key="1">
    <citation type="submission" date="2016-10" db="EMBL/GenBank/DDBJ databases">
        <authorList>
            <person name="de Groot N.N."/>
        </authorList>
    </citation>
    <scope>NUCLEOTIDE SEQUENCE [LARGE SCALE GENOMIC DNA]</scope>
    <source>
        <strain evidence="2 3">DSM 43067</strain>
    </source>
</reference>
<dbReference type="EMBL" id="FOVH01000004">
    <property type="protein sequence ID" value="SFO16094.1"/>
    <property type="molecule type" value="Genomic_DNA"/>
</dbReference>
<evidence type="ECO:0000313" key="2">
    <source>
        <dbReference type="EMBL" id="SFO16094.1"/>
    </source>
</evidence>